<evidence type="ECO:0000256" key="7">
    <source>
        <dbReference type="ARBA" id="ARBA00023002"/>
    </source>
</evidence>
<evidence type="ECO:0000256" key="5">
    <source>
        <dbReference type="ARBA" id="ARBA00022764"/>
    </source>
</evidence>
<dbReference type="OrthoDB" id="7209000at2"/>
<keyword evidence="4 9" id="KW-0732">Signal</keyword>
<keyword evidence="6" id="KW-0249">Electron transport</keyword>
<evidence type="ECO:0000256" key="4">
    <source>
        <dbReference type="ARBA" id="ARBA00022729"/>
    </source>
</evidence>
<keyword evidence="8" id="KW-1015">Disulfide bond</keyword>
<feature type="signal peptide" evidence="9">
    <location>
        <begin position="1"/>
        <end position="20"/>
    </location>
</feature>
<evidence type="ECO:0000256" key="6">
    <source>
        <dbReference type="ARBA" id="ARBA00022982"/>
    </source>
</evidence>
<organism evidence="10 11">
    <name type="scientific">Paracoccus litorisediminis</name>
    <dbReference type="NCBI Taxonomy" id="2006130"/>
    <lineage>
        <taxon>Bacteria</taxon>
        <taxon>Pseudomonadati</taxon>
        <taxon>Pseudomonadota</taxon>
        <taxon>Alphaproteobacteria</taxon>
        <taxon>Rhodobacterales</taxon>
        <taxon>Paracoccaceae</taxon>
        <taxon>Paracoccus</taxon>
    </lineage>
</organism>
<evidence type="ECO:0000256" key="9">
    <source>
        <dbReference type="SAM" id="SignalP"/>
    </source>
</evidence>
<dbReference type="InterPro" id="IPR015943">
    <property type="entry name" value="WD40/YVTN_repeat-like_dom_sf"/>
</dbReference>
<keyword evidence="3" id="KW-0813">Transport</keyword>
<evidence type="ECO:0000313" key="11">
    <source>
        <dbReference type="Proteomes" id="UP000449846"/>
    </source>
</evidence>
<keyword evidence="7" id="KW-0560">Oxidoreductase</keyword>
<dbReference type="EMBL" id="WMIG01000007">
    <property type="protein sequence ID" value="MTH60413.1"/>
    <property type="molecule type" value="Genomic_DNA"/>
</dbReference>
<feature type="disulfide bond" evidence="8">
    <location>
        <begin position="174"/>
        <end position="189"/>
    </location>
</feature>
<gene>
    <name evidence="10" type="ORF">GL300_14445</name>
</gene>
<keyword evidence="11" id="KW-1185">Reference proteome</keyword>
<evidence type="ECO:0000256" key="1">
    <source>
        <dbReference type="ARBA" id="ARBA00004418"/>
    </source>
</evidence>
<evidence type="ECO:0000256" key="8">
    <source>
        <dbReference type="PIRSR" id="PIRSR609451-50"/>
    </source>
</evidence>
<dbReference type="AlphaFoldDB" id="A0A844HJR0"/>
<dbReference type="Pfam" id="PF06433">
    <property type="entry name" value="Me-amine-dh_H"/>
    <property type="match status" value="1"/>
</dbReference>
<evidence type="ECO:0000313" key="10">
    <source>
        <dbReference type="EMBL" id="MTH60413.1"/>
    </source>
</evidence>
<dbReference type="InterPro" id="IPR009451">
    <property type="entry name" value="Metamine_DH_Hvc"/>
</dbReference>
<evidence type="ECO:0000256" key="2">
    <source>
        <dbReference type="ARBA" id="ARBA00010548"/>
    </source>
</evidence>
<dbReference type="Proteomes" id="UP000449846">
    <property type="component" value="Unassembled WGS sequence"/>
</dbReference>
<evidence type="ECO:0000256" key="3">
    <source>
        <dbReference type="ARBA" id="ARBA00022448"/>
    </source>
</evidence>
<sequence length="380" mass="40306">MRSCTVLPFILASLALPAAAQDTFTPEKLGVEAHIAEGPNVLVLDQSWNGPSKIDVLGADEGLKMKGNMGPGTTAQMVLSRDGKSLYTGSVYMQRFVYGPVTVILHEWDLATLSRKREFEIPTKFAHVESQPGLFALSDDEAYLLAQNATPATSVSVIDLKAEKAIAEIPTPGCWTAIPATGMKFTTICGDGTLASYAWAADGSFAEPKKSAKIFDPDADALFANPVRAEGKLIYLSFNGNLYVVDDSGEAPVLAETVKLTDGVIGKWAPGGSEAIAYNAATGKLFILMHSGAKEGSHKDPAQEIWTVDLASKKVVGRSPAHHENTLAVSKGDAPVLFAASEEGNLTRYAYAEADGEVTLTKAGEFEGLSSFPALITTDF</sequence>
<reference evidence="10 11" key="1">
    <citation type="submission" date="2019-11" db="EMBL/GenBank/DDBJ databases">
        <authorList>
            <person name="Dong K."/>
        </authorList>
    </citation>
    <scope>NUCLEOTIDE SEQUENCE [LARGE SCALE GENOMIC DNA]</scope>
    <source>
        <strain evidence="10 11">NBRC 112902</strain>
    </source>
</reference>
<comment type="subcellular location">
    <subcellularLocation>
        <location evidence="1">Periplasm</location>
    </subcellularLocation>
</comment>
<feature type="chain" id="PRO_5032909152" evidence="9">
    <location>
        <begin position="21"/>
        <end position="380"/>
    </location>
</feature>
<comment type="caution">
    <text evidence="10">The sequence shown here is derived from an EMBL/GenBank/DDBJ whole genome shotgun (WGS) entry which is preliminary data.</text>
</comment>
<keyword evidence="5" id="KW-0574">Periplasm</keyword>
<dbReference type="GO" id="GO:0042597">
    <property type="term" value="C:periplasmic space"/>
    <property type="evidence" value="ECO:0007669"/>
    <property type="project" value="UniProtKB-SubCell"/>
</dbReference>
<dbReference type="Gene3D" id="2.130.10.10">
    <property type="entry name" value="YVTN repeat-like/Quinoprotein amine dehydrogenase"/>
    <property type="match status" value="1"/>
</dbReference>
<name>A0A844HJR0_9RHOB</name>
<dbReference type="SUPFAM" id="SSF50969">
    <property type="entry name" value="YVTN repeat-like/Quinoprotein amine dehydrogenase"/>
    <property type="match status" value="1"/>
</dbReference>
<dbReference type="GO" id="GO:0030058">
    <property type="term" value="F:aliphatic amine dehydrogenase activity"/>
    <property type="evidence" value="ECO:0007669"/>
    <property type="project" value="InterPro"/>
</dbReference>
<dbReference type="RefSeq" id="WP_155040353.1">
    <property type="nucleotide sequence ID" value="NZ_JBHGCD010000015.1"/>
</dbReference>
<protein>
    <submittedName>
        <fullName evidence="10">Amine dehydrogenase</fullName>
    </submittedName>
</protein>
<dbReference type="InterPro" id="IPR011044">
    <property type="entry name" value="Quino_amine_DH_bsu"/>
</dbReference>
<accession>A0A844HJR0</accession>
<proteinExistence type="inferred from homology"/>
<comment type="similarity">
    <text evidence="2">Belongs to the aromatic amine dehydrogenase heavy chain family.</text>
</comment>